<dbReference type="EMBL" id="CAJNOQ010006592">
    <property type="protein sequence ID" value="CAF1140651.1"/>
    <property type="molecule type" value="Genomic_DNA"/>
</dbReference>
<sequence length="153" mass="17446">MDNNTDNAELSLTDSKKKQLLRRNLSANSQSSPTLRRANERTKSISDSPRSGVIRGGVEHTRARARPSGRLKQSHVINRSQSTEIKNTMLISPTITDTTDDDDVVIEKKRKGREIRERVLSYFEELECGGYLCKLCPERKVRKIKEQLNCELC</sequence>
<proteinExistence type="predicted"/>
<feature type="compositionally biased region" description="Polar residues" evidence="1">
    <location>
        <begin position="1"/>
        <end position="13"/>
    </location>
</feature>
<feature type="compositionally biased region" description="Polar residues" evidence="1">
    <location>
        <begin position="25"/>
        <end position="34"/>
    </location>
</feature>
<dbReference type="EMBL" id="CAJOBA010041919">
    <property type="protein sequence ID" value="CAF4123099.1"/>
    <property type="molecule type" value="Genomic_DNA"/>
</dbReference>
<reference evidence="2" key="1">
    <citation type="submission" date="2021-02" db="EMBL/GenBank/DDBJ databases">
        <authorList>
            <person name="Nowell W R."/>
        </authorList>
    </citation>
    <scope>NUCLEOTIDE SEQUENCE</scope>
</reference>
<name>A0A814RZ20_9BILA</name>
<dbReference type="AlphaFoldDB" id="A0A814RZ20"/>
<feature type="region of interest" description="Disordered" evidence="1">
    <location>
        <begin position="1"/>
        <end position="98"/>
    </location>
</feature>
<evidence type="ECO:0000313" key="6">
    <source>
        <dbReference type="Proteomes" id="UP000663829"/>
    </source>
</evidence>
<evidence type="ECO:0000313" key="3">
    <source>
        <dbReference type="EMBL" id="CAF1314416.1"/>
    </source>
</evidence>
<comment type="caution">
    <text evidence="2">The sequence shown here is derived from an EMBL/GenBank/DDBJ whole genome shotgun (WGS) entry which is preliminary data.</text>
</comment>
<dbReference type="Proteomes" id="UP000682733">
    <property type="component" value="Unassembled WGS sequence"/>
</dbReference>
<gene>
    <name evidence="2" type="ORF">GPM918_LOCUS20667</name>
    <name evidence="3" type="ORF">OVA965_LOCUS29135</name>
    <name evidence="4" type="ORF">SRO942_LOCUS20664</name>
    <name evidence="5" type="ORF">TMI583_LOCUS29902</name>
</gene>
<accession>A0A814RZ20</accession>
<organism evidence="2 6">
    <name type="scientific">Didymodactylos carnosus</name>
    <dbReference type="NCBI Taxonomy" id="1234261"/>
    <lineage>
        <taxon>Eukaryota</taxon>
        <taxon>Metazoa</taxon>
        <taxon>Spiralia</taxon>
        <taxon>Gnathifera</taxon>
        <taxon>Rotifera</taxon>
        <taxon>Eurotatoria</taxon>
        <taxon>Bdelloidea</taxon>
        <taxon>Philodinida</taxon>
        <taxon>Philodinidae</taxon>
        <taxon>Didymodactylos</taxon>
    </lineage>
</organism>
<feature type="compositionally biased region" description="Polar residues" evidence="1">
    <location>
        <begin position="75"/>
        <end position="93"/>
    </location>
</feature>
<dbReference type="EMBL" id="CAJNOK010020324">
    <property type="protein sequence ID" value="CAF1314416.1"/>
    <property type="molecule type" value="Genomic_DNA"/>
</dbReference>
<dbReference type="Proteomes" id="UP000681722">
    <property type="component" value="Unassembled WGS sequence"/>
</dbReference>
<keyword evidence="6" id="KW-1185">Reference proteome</keyword>
<evidence type="ECO:0000313" key="4">
    <source>
        <dbReference type="EMBL" id="CAF3904331.1"/>
    </source>
</evidence>
<feature type="compositionally biased region" description="Basic residues" evidence="1">
    <location>
        <begin position="63"/>
        <end position="73"/>
    </location>
</feature>
<dbReference type="EMBL" id="CAJOBC010006592">
    <property type="protein sequence ID" value="CAF3904331.1"/>
    <property type="molecule type" value="Genomic_DNA"/>
</dbReference>
<dbReference type="Proteomes" id="UP000663829">
    <property type="component" value="Unassembled WGS sequence"/>
</dbReference>
<protein>
    <submittedName>
        <fullName evidence="2">Uncharacterized protein</fullName>
    </submittedName>
</protein>
<evidence type="ECO:0000313" key="2">
    <source>
        <dbReference type="EMBL" id="CAF1140651.1"/>
    </source>
</evidence>
<evidence type="ECO:0000256" key="1">
    <source>
        <dbReference type="SAM" id="MobiDB-lite"/>
    </source>
</evidence>
<dbReference type="Proteomes" id="UP000677228">
    <property type="component" value="Unassembled WGS sequence"/>
</dbReference>
<evidence type="ECO:0000313" key="5">
    <source>
        <dbReference type="EMBL" id="CAF4123099.1"/>
    </source>
</evidence>